<dbReference type="Proteomes" id="UP001157125">
    <property type="component" value="Unassembled WGS sequence"/>
</dbReference>
<dbReference type="Pfam" id="PF21172">
    <property type="entry name" value="CueP"/>
    <property type="match status" value="1"/>
</dbReference>
<sequence length="141" mass="15709">MPDDAFYVSLAPYVDTTHECYFHSLTTCTGEMQGEDIDVTVTDVETGEVLVDEAMTTFDNGFVGLWLPRDAEARRHHQPGRAERHRAVVDRRRRRRHLRDHHATGVGPRPPGSASVARATVLAWTSTSSILPTGPCLARSR</sequence>
<dbReference type="RefSeq" id="WP_284327413.1">
    <property type="nucleotide sequence ID" value="NZ_BSUN01000001.1"/>
</dbReference>
<dbReference type="InterPro" id="IPR047808">
    <property type="entry name" value="CueP-like"/>
</dbReference>
<feature type="region of interest" description="Disordered" evidence="1">
    <location>
        <begin position="74"/>
        <end position="114"/>
    </location>
</feature>
<name>A0ABQ6I9J9_9MICO</name>
<reference evidence="3" key="1">
    <citation type="journal article" date="2019" name="Int. J. Syst. Evol. Microbiol.">
        <title>The Global Catalogue of Microorganisms (GCM) 10K type strain sequencing project: providing services to taxonomists for standard genome sequencing and annotation.</title>
        <authorList>
            <consortium name="The Broad Institute Genomics Platform"/>
            <consortium name="The Broad Institute Genome Sequencing Center for Infectious Disease"/>
            <person name="Wu L."/>
            <person name="Ma J."/>
        </authorList>
    </citation>
    <scope>NUCLEOTIDE SEQUENCE [LARGE SCALE GENOMIC DNA]</scope>
    <source>
        <strain evidence="3">NBRC 112299</strain>
    </source>
</reference>
<comment type="caution">
    <text evidence="2">The sequence shown here is derived from an EMBL/GenBank/DDBJ whole genome shotgun (WGS) entry which is preliminary data.</text>
</comment>
<dbReference type="NCBIfam" id="NF038094">
    <property type="entry name" value="CueP_fam"/>
    <property type="match status" value="1"/>
</dbReference>
<protein>
    <submittedName>
        <fullName evidence="2">Uncharacterized protein</fullName>
    </submittedName>
</protein>
<accession>A0ABQ6I9J9</accession>
<organism evidence="2 3">
    <name type="scientific">Demequina litorisediminis</name>
    <dbReference type="NCBI Taxonomy" id="1849022"/>
    <lineage>
        <taxon>Bacteria</taxon>
        <taxon>Bacillati</taxon>
        <taxon>Actinomycetota</taxon>
        <taxon>Actinomycetes</taxon>
        <taxon>Micrococcales</taxon>
        <taxon>Demequinaceae</taxon>
        <taxon>Demequina</taxon>
    </lineage>
</organism>
<evidence type="ECO:0000313" key="2">
    <source>
        <dbReference type="EMBL" id="GMA34464.1"/>
    </source>
</evidence>
<dbReference type="Gene3D" id="2.60.40.3700">
    <property type="match status" value="1"/>
</dbReference>
<proteinExistence type="predicted"/>
<evidence type="ECO:0000313" key="3">
    <source>
        <dbReference type="Proteomes" id="UP001157125"/>
    </source>
</evidence>
<evidence type="ECO:0000256" key="1">
    <source>
        <dbReference type="SAM" id="MobiDB-lite"/>
    </source>
</evidence>
<dbReference type="EMBL" id="BSUN01000001">
    <property type="protein sequence ID" value="GMA34464.1"/>
    <property type="molecule type" value="Genomic_DNA"/>
</dbReference>
<gene>
    <name evidence="2" type="ORF">GCM10025876_06680</name>
</gene>
<feature type="compositionally biased region" description="Basic residues" evidence="1">
    <location>
        <begin position="91"/>
        <end position="100"/>
    </location>
</feature>
<keyword evidence="3" id="KW-1185">Reference proteome</keyword>
<feature type="compositionally biased region" description="Basic and acidic residues" evidence="1">
    <location>
        <begin position="80"/>
        <end position="90"/>
    </location>
</feature>